<gene>
    <name evidence="1" type="ORF">QFC19_009259</name>
</gene>
<name>A0ACC2UW04_9TREE</name>
<organism evidence="1 2">
    <name type="scientific">Naganishia cerealis</name>
    <dbReference type="NCBI Taxonomy" id="610337"/>
    <lineage>
        <taxon>Eukaryota</taxon>
        <taxon>Fungi</taxon>
        <taxon>Dikarya</taxon>
        <taxon>Basidiomycota</taxon>
        <taxon>Agaricomycotina</taxon>
        <taxon>Tremellomycetes</taxon>
        <taxon>Filobasidiales</taxon>
        <taxon>Filobasidiaceae</taxon>
        <taxon>Naganishia</taxon>
    </lineage>
</organism>
<accession>A0ACC2UW04</accession>
<evidence type="ECO:0000313" key="2">
    <source>
        <dbReference type="Proteomes" id="UP001241377"/>
    </source>
</evidence>
<protein>
    <submittedName>
        <fullName evidence="1">Uncharacterized protein</fullName>
    </submittedName>
</protein>
<comment type="caution">
    <text evidence="1">The sequence shown here is derived from an EMBL/GenBank/DDBJ whole genome shotgun (WGS) entry which is preliminary data.</text>
</comment>
<dbReference type="EMBL" id="JASBWR010000155">
    <property type="protein sequence ID" value="KAJ9091085.1"/>
    <property type="molecule type" value="Genomic_DNA"/>
</dbReference>
<dbReference type="Proteomes" id="UP001241377">
    <property type="component" value="Unassembled WGS sequence"/>
</dbReference>
<reference evidence="1" key="1">
    <citation type="submission" date="2023-04" db="EMBL/GenBank/DDBJ databases">
        <title>Draft Genome sequencing of Naganishia species isolated from polar environments using Oxford Nanopore Technology.</title>
        <authorList>
            <person name="Leo P."/>
            <person name="Venkateswaran K."/>
        </authorList>
    </citation>
    <scope>NUCLEOTIDE SEQUENCE</scope>
    <source>
        <strain evidence="1">MNA-CCFEE 5261</strain>
    </source>
</reference>
<keyword evidence="2" id="KW-1185">Reference proteome</keyword>
<evidence type="ECO:0000313" key="1">
    <source>
        <dbReference type="EMBL" id="KAJ9091085.1"/>
    </source>
</evidence>
<sequence>MRPSAPGPMPAGQEALRRVLLPALRRLFRGYIAHRAGIQKLISVSFVVYAFRSTYSNLSGNSKRGRKSPQHVHSRTPRKPKIQIDSIFYTRLVRLLRIVIPSWRSAESAMLGLHTLFLVLRTLLSLYVADLDGRIVSSLVRSNTSLFALNILKWLLISVPACYCNAMLDYLQSKLALAYRTRLTEKALATYLDDAQDDTTNSTGGQKNVGAEGLVVLTVLVQATAGLPEEIGFYRGHEYEKNVVERGYYGLVKHVNRVLKIRAWHGVVEEGIVKWLWGSFGLCLCAIPVFVKLPGVKNVTDLGSRTEGFVTNRRLLLSSSDAFGRIMYSYKELAELAGYTARVSDLLDTMDEVEAGKFKKQLVSSASTEENAKGEDTCVLARFSGSDFVHALIQHVHAFLVLSGRGQVVESADIRFENVPIVSPNGDILVKALSFEVKQGENLVVQGPNGCGKSSLFRILGGLWPVYGKSSAVPFFSVWAPILSVILAGGTVHKPSSREFTYIPQRPYLTTGTLRDQLIYPQNREEFIASGKTDHDLHVILQKLQMTQMVEKEGGFDAHREWRDTLSGGDKQKIAMARLFYHRPKYAILDESSSAVPLEVEKVMYEQAVGKSHFPLPSDLQYHERILEFDGQGGYIFAKLDASRRLALQEERQALERKLEDVPKLTARLEELEAIKREREKAATGAS</sequence>
<proteinExistence type="predicted"/>